<keyword evidence="6" id="KW-0802">TPR repeat</keyword>
<evidence type="ECO:0000313" key="9">
    <source>
        <dbReference type="EMBL" id="MBM3330670.1"/>
    </source>
</evidence>
<comment type="caution">
    <text evidence="9">The sequence shown here is derived from an EMBL/GenBank/DDBJ whole genome shotgun (WGS) entry which is preliminary data.</text>
</comment>
<evidence type="ECO:0000313" key="10">
    <source>
        <dbReference type="Proteomes" id="UP000779900"/>
    </source>
</evidence>
<sequence length="893" mass="98801">MSGANGVRDKLQALRARVTAATTPAERVNSKLELAEELWHRDPVAARPLFEEVVAEAEAAGLAPRAGRAASILCEMLRHAGDLEGSARYAELLLRDADRSGKRDDRACALNLVGLIHQERGELDQALACFEEFLRLSREIGFKRGEQPALNQLAGVHALQGELDKALGYYQQALRLTEESSDFYARALQFHNVGWTLEAMGRWAEATEHFHRAVALCEEHDNRDLLLACRMALGELALKRSDYDNAALVFRHVIDAAREMNHSGGVYREALSNLGWTYFRNGDLARAEETLAEAARLSHASEDRYQIATFGCRRAELALAQGRLDSARDLLVEAARQASALKLRKEQGEVLRVEALLSAARSDAGPALDLFARAEAAQEPLGDTYELAQARLQHGRLLFELERTAEALPLLQNAARTFRRLAVVAEAEEAGRLLYRIEVRSDRDAALLQGLFGIAALGLVPELFMERALFLLCDNLRFEHGAVLLDGRPVALRGRPDQTQIPDPRTPLTQSDLALFLPVKKDRRLLGSLWLGRGQPLSERVDRGLLELVSRALAPEFQKLLELKKVEAGGAPEVPGLRFRGVVGSNPEVLDLLNLVPRVAATPVPVLIRGESGSGKELIARALHDSGPRAERPFVTVNCAAVPENLLEAEFFGVEEGAATGVAARPGKFELADTGTIFLDEIADMSPALQARLLRAIEDKTITRVGGSGEKQVDVRVIAATHADLDLRERQGLFRRDLLYRLNTVQFLLPPLRRRREDLPALTGYFIARTAQEYCRPVLRASEAVLALFATFSWPGNIRQLQHVIERAVILASGHRLEIADLPPELRQAQLVTAAPPAPATRDDQRKVADEAERTWLLKAIERSPDNMTEAARLSGYSRAQFYRLLRKHHLGE</sequence>
<evidence type="ECO:0000256" key="6">
    <source>
        <dbReference type="PROSITE-ProRule" id="PRU00339"/>
    </source>
</evidence>
<dbReference type="PROSITE" id="PS00675">
    <property type="entry name" value="SIGMA54_INTERACT_1"/>
    <property type="match status" value="1"/>
</dbReference>
<dbReference type="CDD" id="cd00009">
    <property type="entry name" value="AAA"/>
    <property type="match status" value="1"/>
</dbReference>
<evidence type="ECO:0000256" key="7">
    <source>
        <dbReference type="SAM" id="Coils"/>
    </source>
</evidence>
<dbReference type="SUPFAM" id="SSF46689">
    <property type="entry name" value="Homeodomain-like"/>
    <property type="match status" value="1"/>
</dbReference>
<dbReference type="InterPro" id="IPR003593">
    <property type="entry name" value="AAA+_ATPase"/>
</dbReference>
<dbReference type="InterPro" id="IPR027417">
    <property type="entry name" value="P-loop_NTPase"/>
</dbReference>
<protein>
    <submittedName>
        <fullName evidence="9">Tetratricopeptide repeat protein</fullName>
    </submittedName>
</protein>
<keyword evidence="7" id="KW-0175">Coiled coil</keyword>
<dbReference type="PROSITE" id="PS00688">
    <property type="entry name" value="SIGMA54_INTERACT_3"/>
    <property type="match status" value="1"/>
</dbReference>
<organism evidence="9 10">
    <name type="scientific">candidate division WOR-3 bacterium</name>
    <dbReference type="NCBI Taxonomy" id="2052148"/>
    <lineage>
        <taxon>Bacteria</taxon>
        <taxon>Bacteria division WOR-3</taxon>
    </lineage>
</organism>
<dbReference type="GO" id="GO:0005524">
    <property type="term" value="F:ATP binding"/>
    <property type="evidence" value="ECO:0007669"/>
    <property type="project" value="UniProtKB-KW"/>
</dbReference>
<dbReference type="GO" id="GO:0003677">
    <property type="term" value="F:DNA binding"/>
    <property type="evidence" value="ECO:0007669"/>
    <property type="project" value="UniProtKB-KW"/>
</dbReference>
<feature type="coiled-coil region" evidence="7">
    <location>
        <begin position="284"/>
        <end position="344"/>
    </location>
</feature>
<evidence type="ECO:0000256" key="4">
    <source>
        <dbReference type="ARBA" id="ARBA00023125"/>
    </source>
</evidence>
<keyword evidence="4" id="KW-0238">DNA-binding</keyword>
<dbReference type="SUPFAM" id="SSF48452">
    <property type="entry name" value="TPR-like"/>
    <property type="match status" value="2"/>
</dbReference>
<feature type="repeat" description="TPR" evidence="6">
    <location>
        <begin position="107"/>
        <end position="140"/>
    </location>
</feature>
<dbReference type="Pfam" id="PF25601">
    <property type="entry name" value="AAA_lid_14"/>
    <property type="match status" value="1"/>
</dbReference>
<dbReference type="EMBL" id="VGIR01000008">
    <property type="protein sequence ID" value="MBM3330670.1"/>
    <property type="molecule type" value="Genomic_DNA"/>
</dbReference>
<keyword evidence="2" id="KW-0067">ATP-binding</keyword>
<dbReference type="InterPro" id="IPR009057">
    <property type="entry name" value="Homeodomain-like_sf"/>
</dbReference>
<dbReference type="InterPro" id="IPR025662">
    <property type="entry name" value="Sigma_54_int_dom_ATP-bd_1"/>
</dbReference>
<evidence type="ECO:0000259" key="8">
    <source>
        <dbReference type="PROSITE" id="PS50045"/>
    </source>
</evidence>
<evidence type="ECO:0000256" key="5">
    <source>
        <dbReference type="ARBA" id="ARBA00023163"/>
    </source>
</evidence>
<feature type="repeat" description="TPR" evidence="6">
    <location>
        <begin position="147"/>
        <end position="180"/>
    </location>
</feature>
<dbReference type="PROSITE" id="PS50045">
    <property type="entry name" value="SIGMA54_INTERACT_4"/>
    <property type="match status" value="1"/>
</dbReference>
<dbReference type="InterPro" id="IPR011990">
    <property type="entry name" value="TPR-like_helical_dom_sf"/>
</dbReference>
<dbReference type="SMART" id="SM00028">
    <property type="entry name" value="TPR"/>
    <property type="match status" value="6"/>
</dbReference>
<dbReference type="Gene3D" id="1.10.10.60">
    <property type="entry name" value="Homeodomain-like"/>
    <property type="match status" value="1"/>
</dbReference>
<dbReference type="InterPro" id="IPR025944">
    <property type="entry name" value="Sigma_54_int_dom_CS"/>
</dbReference>
<dbReference type="Pfam" id="PF13374">
    <property type="entry name" value="TPR_10"/>
    <property type="match status" value="1"/>
</dbReference>
<dbReference type="PROSITE" id="PS00676">
    <property type="entry name" value="SIGMA54_INTERACT_2"/>
    <property type="match status" value="1"/>
</dbReference>
<dbReference type="Gene3D" id="3.40.50.300">
    <property type="entry name" value="P-loop containing nucleotide triphosphate hydrolases"/>
    <property type="match status" value="1"/>
</dbReference>
<gene>
    <name evidence="9" type="ORF">FJY68_02310</name>
</gene>
<dbReference type="Gene3D" id="1.10.8.60">
    <property type="match status" value="1"/>
</dbReference>
<dbReference type="Pfam" id="PF00158">
    <property type="entry name" value="Sigma54_activat"/>
    <property type="match status" value="1"/>
</dbReference>
<dbReference type="InterPro" id="IPR019734">
    <property type="entry name" value="TPR_rpt"/>
</dbReference>
<keyword evidence="5" id="KW-0804">Transcription</keyword>
<dbReference type="InterPro" id="IPR002078">
    <property type="entry name" value="Sigma_54_int"/>
</dbReference>
<proteinExistence type="predicted"/>
<evidence type="ECO:0000256" key="3">
    <source>
        <dbReference type="ARBA" id="ARBA00023015"/>
    </source>
</evidence>
<dbReference type="PANTHER" id="PTHR32071">
    <property type="entry name" value="TRANSCRIPTIONAL REGULATORY PROTEIN"/>
    <property type="match status" value="1"/>
</dbReference>
<reference evidence="9" key="1">
    <citation type="submission" date="2019-03" db="EMBL/GenBank/DDBJ databases">
        <title>Lake Tanganyika Metagenome-Assembled Genomes (MAGs).</title>
        <authorList>
            <person name="Tran P."/>
        </authorList>
    </citation>
    <scope>NUCLEOTIDE SEQUENCE</scope>
    <source>
        <strain evidence="9">K_DeepCast_150m_m2_040</strain>
    </source>
</reference>
<name>A0A937XGI6_UNCW3</name>
<keyword evidence="1" id="KW-0547">Nucleotide-binding</keyword>
<dbReference type="FunFam" id="3.40.50.300:FF:000006">
    <property type="entry name" value="DNA-binding transcriptional regulator NtrC"/>
    <property type="match status" value="1"/>
</dbReference>
<accession>A0A937XGI6</accession>
<evidence type="ECO:0000256" key="1">
    <source>
        <dbReference type="ARBA" id="ARBA00022741"/>
    </source>
</evidence>
<dbReference type="GO" id="GO:0006355">
    <property type="term" value="P:regulation of DNA-templated transcription"/>
    <property type="evidence" value="ECO:0007669"/>
    <property type="project" value="InterPro"/>
</dbReference>
<feature type="domain" description="Sigma-54 factor interaction" evidence="8">
    <location>
        <begin position="582"/>
        <end position="810"/>
    </location>
</feature>
<dbReference type="SUPFAM" id="SSF52540">
    <property type="entry name" value="P-loop containing nucleoside triphosphate hydrolases"/>
    <property type="match status" value="1"/>
</dbReference>
<dbReference type="AlphaFoldDB" id="A0A937XGI6"/>
<dbReference type="Pfam" id="PF13424">
    <property type="entry name" value="TPR_12"/>
    <property type="match status" value="2"/>
</dbReference>
<dbReference type="PROSITE" id="PS50005">
    <property type="entry name" value="TPR"/>
    <property type="match status" value="2"/>
</dbReference>
<dbReference type="Proteomes" id="UP000779900">
    <property type="component" value="Unassembled WGS sequence"/>
</dbReference>
<keyword evidence="3" id="KW-0805">Transcription regulation</keyword>
<dbReference type="SMART" id="SM00382">
    <property type="entry name" value="AAA"/>
    <property type="match status" value="1"/>
</dbReference>
<evidence type="ECO:0000256" key="2">
    <source>
        <dbReference type="ARBA" id="ARBA00022840"/>
    </source>
</evidence>
<dbReference type="Gene3D" id="1.25.40.10">
    <property type="entry name" value="Tetratricopeptide repeat domain"/>
    <property type="match status" value="2"/>
</dbReference>
<dbReference type="InterPro" id="IPR025943">
    <property type="entry name" value="Sigma_54_int_dom_ATP-bd_2"/>
</dbReference>
<dbReference type="InterPro" id="IPR058031">
    <property type="entry name" value="AAA_lid_NorR"/>
</dbReference>